<dbReference type="Proteomes" id="UP000053317">
    <property type="component" value="Unassembled WGS sequence"/>
</dbReference>
<evidence type="ECO:0000256" key="10">
    <source>
        <dbReference type="RuleBase" id="RU362115"/>
    </source>
</evidence>
<keyword evidence="4 10" id="KW-0645">Protease</keyword>
<keyword evidence="9 10" id="KW-0472">Membrane</keyword>
<evidence type="ECO:0000256" key="9">
    <source>
        <dbReference type="ARBA" id="ARBA00023136"/>
    </source>
</evidence>
<dbReference type="GO" id="GO:0006508">
    <property type="term" value="P:proteolysis"/>
    <property type="evidence" value="ECO:0007669"/>
    <property type="project" value="UniProtKB-KW"/>
</dbReference>
<dbReference type="InterPro" id="IPR002610">
    <property type="entry name" value="Peptidase_S54_rhomboid-like"/>
</dbReference>
<dbReference type="InterPro" id="IPR035952">
    <property type="entry name" value="Rhomboid-like_sf"/>
</dbReference>
<name>A0A0G2EP44_PHACM</name>
<dbReference type="PANTHER" id="PTHR22936:SF69">
    <property type="entry name" value="RHOMBOID-LIKE PROTEIN"/>
    <property type="match status" value="1"/>
</dbReference>
<comment type="function">
    <text evidence="10">Serine protease involved in intramembrane proteolysis.</text>
</comment>
<dbReference type="GO" id="GO:0016020">
    <property type="term" value="C:membrane"/>
    <property type="evidence" value="ECO:0007669"/>
    <property type="project" value="UniProtKB-SubCell"/>
</dbReference>
<feature type="transmembrane region" description="Helical" evidence="10">
    <location>
        <begin position="90"/>
        <end position="110"/>
    </location>
</feature>
<dbReference type="EC" id="3.4.21.105" evidence="10"/>
<reference evidence="12 13" key="1">
    <citation type="submission" date="2015-05" db="EMBL/GenBank/DDBJ databases">
        <title>Distinctive expansion of gene families associated with plant cell wall degradation and secondary metabolism in the genomes of grapevine trunk pathogens.</title>
        <authorList>
            <person name="Lawrence D.P."/>
            <person name="Travadon R."/>
            <person name="Rolshausen P.E."/>
            <person name="Baumgartner K."/>
        </authorList>
    </citation>
    <scope>NUCLEOTIDE SEQUENCE [LARGE SCALE GENOMIC DNA]</scope>
    <source>
        <strain evidence="12">UCRPC4</strain>
    </source>
</reference>
<evidence type="ECO:0000256" key="7">
    <source>
        <dbReference type="ARBA" id="ARBA00022825"/>
    </source>
</evidence>
<keyword evidence="13" id="KW-1185">Reference proteome</keyword>
<protein>
    <recommendedName>
        <fullName evidence="10">Rhomboid-type serine protease</fullName>
        <ecNumber evidence="10">3.4.21.105</ecNumber>
    </recommendedName>
</protein>
<dbReference type="SUPFAM" id="SSF144091">
    <property type="entry name" value="Rhomboid-like"/>
    <property type="match status" value="1"/>
</dbReference>
<feature type="transmembrane region" description="Helical" evidence="10">
    <location>
        <begin position="30"/>
        <end position="51"/>
    </location>
</feature>
<comment type="caution">
    <text evidence="12">The sequence shown here is derived from an EMBL/GenBank/DDBJ whole genome shotgun (WGS) entry which is preliminary data.</text>
</comment>
<evidence type="ECO:0000256" key="8">
    <source>
        <dbReference type="ARBA" id="ARBA00022989"/>
    </source>
</evidence>
<comment type="caution">
    <text evidence="10">Lacks conserved residue(s) required for the propagation of feature annotation.</text>
</comment>
<dbReference type="EMBL" id="LCWF01000058">
    <property type="protein sequence ID" value="KKY24552.1"/>
    <property type="molecule type" value="Genomic_DNA"/>
</dbReference>
<evidence type="ECO:0000256" key="4">
    <source>
        <dbReference type="ARBA" id="ARBA00022670"/>
    </source>
</evidence>
<dbReference type="Gene3D" id="1.20.1540.10">
    <property type="entry name" value="Rhomboid-like"/>
    <property type="match status" value="1"/>
</dbReference>
<feature type="domain" description="Peptidase S54 rhomboid" evidence="11">
    <location>
        <begin position="1"/>
        <end position="131"/>
    </location>
</feature>
<sequence>MFLHAGIIHIGVNMLMQMTMGREMEKQIGSLRFASVYISSGIFGFVLGANFAGEGTASTGASGALFGIMGLYLLDLFYNWRERRKPVRDLMFSLLDIVIAFVLGLIPGVVDNFSHMGGLLMGLVLGICLLHSPNALRERLGTSTSYHPMNPTNPASPTQESPEEGFTAFKKKPVGFFKGRKPLWWAWWLLRAGAVVGVFVCFIVLLNNFYKYRNTCSWCKYLSCLPIKDWCESGDLQLSNSTSKRDLFGVSGQRFYVFYE</sequence>
<comment type="subcellular location">
    <subcellularLocation>
        <location evidence="2 10">Membrane</location>
        <topology evidence="2 10">Multi-pass membrane protein</topology>
    </subcellularLocation>
</comment>
<keyword evidence="6 10" id="KW-0378">Hydrolase</keyword>
<evidence type="ECO:0000313" key="13">
    <source>
        <dbReference type="Proteomes" id="UP000053317"/>
    </source>
</evidence>
<comment type="catalytic activity">
    <reaction evidence="1 10">
        <text>Cleaves type-1 transmembrane domains using a catalytic dyad composed of serine and histidine that are contributed by different transmembrane domains.</text>
        <dbReference type="EC" id="3.4.21.105"/>
    </reaction>
</comment>
<dbReference type="OrthoDB" id="2146116at2759"/>
<dbReference type="AlphaFoldDB" id="A0A0G2EP44"/>
<keyword evidence="8 10" id="KW-1133">Transmembrane helix</keyword>
<evidence type="ECO:0000256" key="6">
    <source>
        <dbReference type="ARBA" id="ARBA00022801"/>
    </source>
</evidence>
<gene>
    <name evidence="12" type="ORF">UCRPC4_g02371</name>
</gene>
<dbReference type="PANTHER" id="PTHR22936">
    <property type="entry name" value="RHOMBOID-RELATED"/>
    <property type="match status" value="1"/>
</dbReference>
<evidence type="ECO:0000256" key="3">
    <source>
        <dbReference type="ARBA" id="ARBA00009045"/>
    </source>
</evidence>
<keyword evidence="5 10" id="KW-0812">Transmembrane</keyword>
<evidence type="ECO:0000256" key="2">
    <source>
        <dbReference type="ARBA" id="ARBA00004141"/>
    </source>
</evidence>
<evidence type="ECO:0000259" key="11">
    <source>
        <dbReference type="Pfam" id="PF01694"/>
    </source>
</evidence>
<dbReference type="GO" id="GO:0004252">
    <property type="term" value="F:serine-type endopeptidase activity"/>
    <property type="evidence" value="ECO:0007669"/>
    <property type="project" value="InterPro"/>
</dbReference>
<comment type="similarity">
    <text evidence="3 10">Belongs to the peptidase S54 family.</text>
</comment>
<keyword evidence="7 10" id="KW-0720">Serine protease</keyword>
<evidence type="ECO:0000313" key="12">
    <source>
        <dbReference type="EMBL" id="KKY24552.1"/>
    </source>
</evidence>
<proteinExistence type="inferred from homology"/>
<feature type="transmembrane region" description="Helical" evidence="10">
    <location>
        <begin position="188"/>
        <end position="210"/>
    </location>
</feature>
<dbReference type="InterPro" id="IPR022764">
    <property type="entry name" value="Peptidase_S54_rhomboid_dom"/>
</dbReference>
<organism evidence="12 13">
    <name type="scientific">Phaeomoniella chlamydospora</name>
    <name type="common">Phaeoacremonium chlamydosporum</name>
    <dbReference type="NCBI Taxonomy" id="158046"/>
    <lineage>
        <taxon>Eukaryota</taxon>
        <taxon>Fungi</taxon>
        <taxon>Dikarya</taxon>
        <taxon>Ascomycota</taxon>
        <taxon>Pezizomycotina</taxon>
        <taxon>Eurotiomycetes</taxon>
        <taxon>Chaetothyriomycetidae</taxon>
        <taxon>Phaeomoniellales</taxon>
        <taxon>Phaeomoniellaceae</taxon>
        <taxon>Phaeomoniella</taxon>
    </lineage>
</organism>
<evidence type="ECO:0000256" key="5">
    <source>
        <dbReference type="ARBA" id="ARBA00022692"/>
    </source>
</evidence>
<dbReference type="Pfam" id="PF01694">
    <property type="entry name" value="Rhomboid"/>
    <property type="match status" value="1"/>
</dbReference>
<reference evidence="12 13" key="2">
    <citation type="submission" date="2015-05" db="EMBL/GenBank/DDBJ databases">
        <authorList>
            <person name="Morales-Cruz A."/>
            <person name="Amrine K.C."/>
            <person name="Cantu D."/>
        </authorList>
    </citation>
    <scope>NUCLEOTIDE SEQUENCE [LARGE SCALE GENOMIC DNA]</scope>
    <source>
        <strain evidence="12">UCRPC4</strain>
    </source>
</reference>
<accession>A0A0G2EP44</accession>
<feature type="transmembrane region" description="Helical" evidence="10">
    <location>
        <begin position="57"/>
        <end position="78"/>
    </location>
</feature>
<evidence type="ECO:0000256" key="1">
    <source>
        <dbReference type="ARBA" id="ARBA00000156"/>
    </source>
</evidence>